<proteinExistence type="predicted"/>
<dbReference type="AlphaFoldDB" id="A0A5B7DWC7"/>
<organism evidence="1 2">
    <name type="scientific">Portunus trituberculatus</name>
    <name type="common">Swimming crab</name>
    <name type="synonym">Neptunus trituberculatus</name>
    <dbReference type="NCBI Taxonomy" id="210409"/>
    <lineage>
        <taxon>Eukaryota</taxon>
        <taxon>Metazoa</taxon>
        <taxon>Ecdysozoa</taxon>
        <taxon>Arthropoda</taxon>
        <taxon>Crustacea</taxon>
        <taxon>Multicrustacea</taxon>
        <taxon>Malacostraca</taxon>
        <taxon>Eumalacostraca</taxon>
        <taxon>Eucarida</taxon>
        <taxon>Decapoda</taxon>
        <taxon>Pleocyemata</taxon>
        <taxon>Brachyura</taxon>
        <taxon>Eubrachyura</taxon>
        <taxon>Portunoidea</taxon>
        <taxon>Portunidae</taxon>
        <taxon>Portuninae</taxon>
        <taxon>Portunus</taxon>
    </lineage>
</organism>
<evidence type="ECO:0000313" key="1">
    <source>
        <dbReference type="EMBL" id="MPC25810.1"/>
    </source>
</evidence>
<comment type="caution">
    <text evidence="1">The sequence shown here is derived from an EMBL/GenBank/DDBJ whole genome shotgun (WGS) entry which is preliminary data.</text>
</comment>
<keyword evidence="2" id="KW-1185">Reference proteome</keyword>
<protein>
    <submittedName>
        <fullName evidence="1">Uncharacterized protein</fullName>
    </submittedName>
</protein>
<sequence length="61" mass="7252">MQHRWRRQHGDLTRQDRRPGNLCRCREGYTALGATREITDTFLGSLNEETELRLRDKGKHD</sequence>
<dbReference type="Proteomes" id="UP000324222">
    <property type="component" value="Unassembled WGS sequence"/>
</dbReference>
<reference evidence="1 2" key="1">
    <citation type="submission" date="2019-05" db="EMBL/GenBank/DDBJ databases">
        <title>Another draft genome of Portunus trituberculatus and its Hox gene families provides insights of decapod evolution.</title>
        <authorList>
            <person name="Jeong J.-H."/>
            <person name="Song I."/>
            <person name="Kim S."/>
            <person name="Choi T."/>
            <person name="Kim D."/>
            <person name="Ryu S."/>
            <person name="Kim W."/>
        </authorList>
    </citation>
    <scope>NUCLEOTIDE SEQUENCE [LARGE SCALE GENOMIC DNA]</scope>
    <source>
        <tissue evidence="1">Muscle</tissue>
    </source>
</reference>
<accession>A0A5B7DWC7</accession>
<evidence type="ECO:0000313" key="2">
    <source>
        <dbReference type="Proteomes" id="UP000324222"/>
    </source>
</evidence>
<dbReference type="EMBL" id="VSRR010001513">
    <property type="protein sequence ID" value="MPC25810.1"/>
    <property type="molecule type" value="Genomic_DNA"/>
</dbReference>
<gene>
    <name evidence="1" type="ORF">E2C01_018933</name>
</gene>
<name>A0A5B7DWC7_PORTR</name>